<evidence type="ECO:0000256" key="1">
    <source>
        <dbReference type="ARBA" id="ARBA00004123"/>
    </source>
</evidence>
<comment type="subcellular location">
    <subcellularLocation>
        <location evidence="1">Nucleus</location>
    </subcellularLocation>
</comment>
<keyword evidence="5" id="KW-0539">Nucleus</keyword>
<dbReference type="InterPro" id="IPR052035">
    <property type="entry name" value="ZnF_BED_domain_contain"/>
</dbReference>
<keyword evidence="2" id="KW-0479">Metal-binding</keyword>
<proteinExistence type="predicted"/>
<dbReference type="GO" id="GO:0046983">
    <property type="term" value="F:protein dimerization activity"/>
    <property type="evidence" value="ECO:0007669"/>
    <property type="project" value="InterPro"/>
</dbReference>
<dbReference type="GO" id="GO:0008270">
    <property type="term" value="F:zinc ion binding"/>
    <property type="evidence" value="ECO:0007669"/>
    <property type="project" value="UniProtKB-KW"/>
</dbReference>
<comment type="caution">
    <text evidence="7">The sequence shown here is derived from an EMBL/GenBank/DDBJ whole genome shotgun (WGS) entry which is preliminary data.</text>
</comment>
<organism evidence="7 8">
    <name type="scientific">Puccinia sorghi</name>
    <dbReference type="NCBI Taxonomy" id="27349"/>
    <lineage>
        <taxon>Eukaryota</taxon>
        <taxon>Fungi</taxon>
        <taxon>Dikarya</taxon>
        <taxon>Basidiomycota</taxon>
        <taxon>Pucciniomycotina</taxon>
        <taxon>Pucciniomycetes</taxon>
        <taxon>Pucciniales</taxon>
        <taxon>Pucciniaceae</taxon>
        <taxon>Puccinia</taxon>
    </lineage>
</organism>
<dbReference type="AlphaFoldDB" id="A0A0L6VKU0"/>
<dbReference type="Pfam" id="PF05699">
    <property type="entry name" value="Dimer_Tnp_hAT"/>
    <property type="match status" value="1"/>
</dbReference>
<dbReference type="VEuPathDB" id="FungiDB:VP01_1505g4"/>
<accession>A0A0L6VKU0</accession>
<evidence type="ECO:0000259" key="6">
    <source>
        <dbReference type="Pfam" id="PF05699"/>
    </source>
</evidence>
<dbReference type="PANTHER" id="PTHR46481">
    <property type="entry name" value="ZINC FINGER BED DOMAIN-CONTAINING PROTEIN 4"/>
    <property type="match status" value="1"/>
</dbReference>
<feature type="domain" description="HAT C-terminal dimerisation" evidence="6">
    <location>
        <begin position="153"/>
        <end position="219"/>
    </location>
</feature>
<dbReference type="EMBL" id="LAVV01005620">
    <property type="protein sequence ID" value="KNZ60750.1"/>
    <property type="molecule type" value="Genomic_DNA"/>
</dbReference>
<gene>
    <name evidence="7" type="ORF">VP01_1505g4</name>
</gene>
<evidence type="ECO:0000313" key="8">
    <source>
        <dbReference type="Proteomes" id="UP000037035"/>
    </source>
</evidence>
<dbReference type="OrthoDB" id="2767002at2759"/>
<keyword evidence="8" id="KW-1185">Reference proteome</keyword>
<dbReference type="InterPro" id="IPR008906">
    <property type="entry name" value="HATC_C_dom"/>
</dbReference>
<evidence type="ECO:0000256" key="2">
    <source>
        <dbReference type="ARBA" id="ARBA00022723"/>
    </source>
</evidence>
<keyword evidence="4" id="KW-0862">Zinc</keyword>
<dbReference type="InterPro" id="IPR012337">
    <property type="entry name" value="RNaseH-like_sf"/>
</dbReference>
<evidence type="ECO:0000313" key="7">
    <source>
        <dbReference type="EMBL" id="KNZ60750.1"/>
    </source>
</evidence>
<dbReference type="GO" id="GO:0005634">
    <property type="term" value="C:nucleus"/>
    <property type="evidence" value="ECO:0007669"/>
    <property type="project" value="UniProtKB-SubCell"/>
</dbReference>
<name>A0A0L6VKU0_9BASI</name>
<dbReference type="PANTHER" id="PTHR46481:SF10">
    <property type="entry name" value="ZINC FINGER BED DOMAIN-CONTAINING PROTEIN 39"/>
    <property type="match status" value="1"/>
</dbReference>
<keyword evidence="3" id="KW-0863">Zinc-finger</keyword>
<dbReference type="SUPFAM" id="SSF53098">
    <property type="entry name" value="Ribonuclease H-like"/>
    <property type="match status" value="1"/>
</dbReference>
<sequence length="252" mass="28757">MGPLAFSCQKRNGNLLARSWNSWNLSAKQLRCFVNPNTRLSTTLPVYIVLIQHLHSFRQGISDDQLIQPSNLIPAYFCAMILDPKFKTAFWSNEEEFIRNHYQISVDHILNVFNTEAQNFDNRLPTITKPIDSLKATSTSSDPKPKRIGIQDEINQYLSEEIETERFKVLDYWASQQKSIPNLSVMAHHYLSIPATSASSKQVFSKGLWIVSWQHSSLSQTPSNSFSVLNVGSSPLRVPFDFIFPHSNELKP</sequence>
<protein>
    <recommendedName>
        <fullName evidence="6">HAT C-terminal dimerisation domain-containing protein</fullName>
    </recommendedName>
</protein>
<reference evidence="7 8" key="1">
    <citation type="submission" date="2015-08" db="EMBL/GenBank/DDBJ databases">
        <title>Next Generation Sequencing and Analysis of the Genome of Puccinia sorghi L Schw, the Causal Agent of Maize Common Rust.</title>
        <authorList>
            <person name="Rochi L."/>
            <person name="Burguener G."/>
            <person name="Darino M."/>
            <person name="Turjanski A."/>
            <person name="Kreff E."/>
            <person name="Dieguez M.J."/>
            <person name="Sacco F."/>
        </authorList>
    </citation>
    <scope>NUCLEOTIDE SEQUENCE [LARGE SCALE GENOMIC DNA]</scope>
    <source>
        <strain evidence="7 8">RO10H11247</strain>
    </source>
</reference>
<evidence type="ECO:0000256" key="5">
    <source>
        <dbReference type="ARBA" id="ARBA00023242"/>
    </source>
</evidence>
<evidence type="ECO:0000256" key="3">
    <source>
        <dbReference type="ARBA" id="ARBA00022771"/>
    </source>
</evidence>
<dbReference type="Proteomes" id="UP000037035">
    <property type="component" value="Unassembled WGS sequence"/>
</dbReference>
<evidence type="ECO:0000256" key="4">
    <source>
        <dbReference type="ARBA" id="ARBA00022833"/>
    </source>
</evidence>